<evidence type="ECO:0000313" key="4">
    <source>
        <dbReference type="EMBL" id="KAF4470042.1"/>
    </source>
</evidence>
<gene>
    <name evidence="4" type="ORF">FALBO_3056</name>
</gene>
<keyword evidence="2" id="KW-0472">Membrane</keyword>
<reference evidence="4 5" key="1">
    <citation type="submission" date="2020-01" db="EMBL/GenBank/DDBJ databases">
        <title>Identification and distribution of gene clusters putatively required for synthesis of sphingolipid metabolism inhibitors in phylogenetically diverse species of the filamentous fungus Fusarium.</title>
        <authorList>
            <person name="Kim H.-S."/>
            <person name="Busman M."/>
            <person name="Brown D.W."/>
            <person name="Divon H."/>
            <person name="Uhlig S."/>
            <person name="Proctor R.H."/>
        </authorList>
    </citation>
    <scope>NUCLEOTIDE SEQUENCE [LARGE SCALE GENOMIC DNA]</scope>
    <source>
        <strain evidence="4 5">NRRL 20459</strain>
    </source>
</reference>
<feature type="transmembrane region" description="Helical" evidence="2">
    <location>
        <begin position="181"/>
        <end position="201"/>
    </location>
</feature>
<keyword evidence="2" id="KW-1133">Transmembrane helix</keyword>
<feature type="transmembrane region" description="Helical" evidence="2">
    <location>
        <begin position="492"/>
        <end position="514"/>
    </location>
</feature>
<feature type="transmembrane region" description="Helical" evidence="2">
    <location>
        <begin position="623"/>
        <end position="646"/>
    </location>
</feature>
<proteinExistence type="predicted"/>
<feature type="transmembrane region" description="Helical" evidence="2">
    <location>
        <begin position="74"/>
        <end position="95"/>
    </location>
</feature>
<dbReference type="Pfam" id="PF20163">
    <property type="entry name" value="DUF6536"/>
    <property type="match status" value="1"/>
</dbReference>
<keyword evidence="2" id="KW-0812">Transmembrane</keyword>
<feature type="domain" description="DUF6536" evidence="3">
    <location>
        <begin position="70"/>
        <end position="227"/>
    </location>
</feature>
<evidence type="ECO:0000259" key="3">
    <source>
        <dbReference type="Pfam" id="PF20163"/>
    </source>
</evidence>
<dbReference type="InterPro" id="IPR046623">
    <property type="entry name" value="DUF6536"/>
</dbReference>
<dbReference type="PANTHER" id="PTHR35395:SF1">
    <property type="entry name" value="DUF6536 DOMAIN-CONTAINING PROTEIN"/>
    <property type="match status" value="1"/>
</dbReference>
<dbReference type="AlphaFoldDB" id="A0A8H4PL94"/>
<comment type="caution">
    <text evidence="4">The sequence shown here is derived from an EMBL/GenBank/DDBJ whole genome shotgun (WGS) entry which is preliminary data.</text>
</comment>
<dbReference type="PANTHER" id="PTHR35395">
    <property type="entry name" value="DUF6536 DOMAIN-CONTAINING PROTEIN"/>
    <property type="match status" value="1"/>
</dbReference>
<evidence type="ECO:0000313" key="5">
    <source>
        <dbReference type="Proteomes" id="UP000554235"/>
    </source>
</evidence>
<sequence>MRPPFGHSGPLFRQRYDETTGLDIFEDLADLTELLDRDTSRTEEPAPGARIVSRHNASTTNKTGKELTGWRAGASYFAMAALLSLLLNIILAIWVPTLESFHHGIGVLWTGSCRTVSLYNKLIHFGISAITTLLLSGSNYCMQCLTAPTRQNLQKAHAKGIWLDIGVQSIRNLNNIMGYKAILWFLIALSSVPIHLLQASYCYMYNSAFFMSLDSNSYQVYVVSRDFWNSTDTIPVYRTPPIYLRPWLQEPQQLPHKATEHLNAIKNTQTRPGLAEKNHFGDFERLSNDQCIDAYAKSVVNGRRTVIITATNETEKGPFALGYEYKAEDHVNNSVGVYRPYEWMCFGMSSANDPPLCYEAIHNLTKAPEEWAPWNFTAEYCHSKVVKENCALNASQPIIIVIVICNLFKVVIMAMMVLWVKGHPIMTLGDAIRSFLDEPDPTTEGLCLLSKDAVKYQPIPSWPREASSDEQDPIMARRKRYRWSDAVSTRRWTLTLGLLGASIMVVVIFLGLGIDSMKDNNSVAPFSVGFGDVDAAAVITYWAVSNYKNREDRILAAVIVANLPQMIFSVITFSLNSLITIVYAAREWDSFSRQRKTLRVSEPKGGQRSTYFLQLPYRISLPFSIATGVISWLLSNSIFPIIISQYSSSGELMEDVQSTTCGFSPWPMVVAIAVGVVLVGGVCSFFFLNFVTIMPMVGTCSAAISAACHHDGGRDEVSLQPVKWGAVFIEDAGEGQDLVGHCCLTSSLVKRPKPGRLYAGKDTYKRE</sequence>
<feature type="transmembrane region" description="Helical" evidence="2">
    <location>
        <begin position="554"/>
        <end position="585"/>
    </location>
</feature>
<protein>
    <recommendedName>
        <fullName evidence="3">DUF6536 domain-containing protein</fullName>
    </recommendedName>
</protein>
<organism evidence="4 5">
    <name type="scientific">Fusarium albosuccineum</name>
    <dbReference type="NCBI Taxonomy" id="1237068"/>
    <lineage>
        <taxon>Eukaryota</taxon>
        <taxon>Fungi</taxon>
        <taxon>Dikarya</taxon>
        <taxon>Ascomycota</taxon>
        <taxon>Pezizomycotina</taxon>
        <taxon>Sordariomycetes</taxon>
        <taxon>Hypocreomycetidae</taxon>
        <taxon>Hypocreales</taxon>
        <taxon>Nectriaceae</taxon>
        <taxon>Fusarium</taxon>
        <taxon>Fusarium decemcellulare species complex</taxon>
    </lineage>
</organism>
<feature type="region of interest" description="Disordered" evidence="1">
    <location>
        <begin position="37"/>
        <end position="64"/>
    </location>
</feature>
<dbReference type="Proteomes" id="UP000554235">
    <property type="component" value="Unassembled WGS sequence"/>
</dbReference>
<evidence type="ECO:0000256" key="1">
    <source>
        <dbReference type="SAM" id="MobiDB-lite"/>
    </source>
</evidence>
<dbReference type="OrthoDB" id="5429634at2759"/>
<feature type="transmembrane region" description="Helical" evidence="2">
    <location>
        <begin position="666"/>
        <end position="688"/>
    </location>
</feature>
<dbReference type="EMBL" id="JAADYS010000403">
    <property type="protein sequence ID" value="KAF4470042.1"/>
    <property type="molecule type" value="Genomic_DNA"/>
</dbReference>
<feature type="transmembrane region" description="Helical" evidence="2">
    <location>
        <begin position="398"/>
        <end position="420"/>
    </location>
</feature>
<accession>A0A8H4PL94</accession>
<name>A0A8H4PL94_9HYPO</name>
<keyword evidence="5" id="KW-1185">Reference proteome</keyword>
<evidence type="ECO:0000256" key="2">
    <source>
        <dbReference type="SAM" id="Phobius"/>
    </source>
</evidence>